<proteinExistence type="predicted"/>
<dbReference type="SUPFAM" id="SSF46689">
    <property type="entry name" value="Homeodomain-like"/>
    <property type="match status" value="1"/>
</dbReference>
<dbReference type="SUPFAM" id="SSF48498">
    <property type="entry name" value="Tetracyclin repressor-like, C-terminal domain"/>
    <property type="match status" value="1"/>
</dbReference>
<evidence type="ECO:0000259" key="5">
    <source>
        <dbReference type="PROSITE" id="PS50977"/>
    </source>
</evidence>
<organism evidence="6 7">
    <name type="scientific">Roseibium salinum</name>
    <dbReference type="NCBI Taxonomy" id="1604349"/>
    <lineage>
        <taxon>Bacteria</taxon>
        <taxon>Pseudomonadati</taxon>
        <taxon>Pseudomonadota</taxon>
        <taxon>Alphaproteobacteria</taxon>
        <taxon>Hyphomicrobiales</taxon>
        <taxon>Stappiaceae</taxon>
        <taxon>Roseibium</taxon>
    </lineage>
</organism>
<sequence>MKVSREQMAENRRRILEVASRLFRDKGFDAVSVAEVMKAAGLTHGGFYGHFNSKDDLIAQSLAHVLAADTGGGGDLRAYADAYLSPRHRDNAAGGCPTAGLAAALRHQTPAARSAMTEGLRSQIDGICNALPELDPEDRRRAAIGSWAAMVGAVVLARAIDDPELSDEVLEQTRAWIDTGISRVPAG</sequence>
<evidence type="ECO:0000256" key="1">
    <source>
        <dbReference type="ARBA" id="ARBA00023015"/>
    </source>
</evidence>
<evidence type="ECO:0000256" key="4">
    <source>
        <dbReference type="PROSITE-ProRule" id="PRU00335"/>
    </source>
</evidence>
<reference evidence="6 7" key="1">
    <citation type="journal article" date="2016" name="Int. J. Syst. Evol. Microbiol.">
        <title>Labrenzia salina sp. nov., isolated from the rhizosphere of the halophyte Arthrocnemum macrostachyum.</title>
        <authorList>
            <person name="Camacho M."/>
            <person name="Redondo-Gomez S."/>
            <person name="Rodriguez-Llorente I."/>
            <person name="Rohde M."/>
            <person name="Sproer C."/>
            <person name="Schumann P."/>
            <person name="Klenk H.P."/>
            <person name="Montero-Calasanz M.D.C."/>
        </authorList>
    </citation>
    <scope>NUCLEOTIDE SEQUENCE [LARGE SCALE GENOMIC DNA]</scope>
    <source>
        <strain evidence="6 7">DSM 29163</strain>
    </source>
</reference>
<dbReference type="RefSeq" id="WP_265960951.1">
    <property type="nucleotide sequence ID" value="NZ_JAPEVI010000001.1"/>
</dbReference>
<protein>
    <submittedName>
        <fullName evidence="6">Helix-turn-helix domain containing protein</fullName>
    </submittedName>
</protein>
<dbReference type="PANTHER" id="PTHR47506">
    <property type="entry name" value="TRANSCRIPTIONAL REGULATORY PROTEIN"/>
    <property type="match status" value="1"/>
</dbReference>
<dbReference type="InterPro" id="IPR023772">
    <property type="entry name" value="DNA-bd_HTH_TetR-type_CS"/>
</dbReference>
<name>A0ABT3QWB0_9HYPH</name>
<keyword evidence="2 4" id="KW-0238">DNA-binding</keyword>
<keyword evidence="3" id="KW-0804">Transcription</keyword>
<dbReference type="Pfam" id="PF00440">
    <property type="entry name" value="TetR_N"/>
    <property type="match status" value="1"/>
</dbReference>
<dbReference type="InterPro" id="IPR009057">
    <property type="entry name" value="Homeodomain-like_sf"/>
</dbReference>
<dbReference type="PROSITE" id="PS50977">
    <property type="entry name" value="HTH_TETR_2"/>
    <property type="match status" value="1"/>
</dbReference>
<evidence type="ECO:0000313" key="6">
    <source>
        <dbReference type="EMBL" id="MCX2721219.1"/>
    </source>
</evidence>
<dbReference type="EMBL" id="JAPEVI010000001">
    <property type="protein sequence ID" value="MCX2721219.1"/>
    <property type="molecule type" value="Genomic_DNA"/>
</dbReference>
<comment type="caution">
    <text evidence="6">The sequence shown here is derived from an EMBL/GenBank/DDBJ whole genome shotgun (WGS) entry which is preliminary data.</text>
</comment>
<accession>A0ABT3QWB0</accession>
<evidence type="ECO:0000313" key="7">
    <source>
        <dbReference type="Proteomes" id="UP001300261"/>
    </source>
</evidence>
<dbReference type="InterPro" id="IPR036271">
    <property type="entry name" value="Tet_transcr_reg_TetR-rel_C_sf"/>
</dbReference>
<dbReference type="PANTHER" id="PTHR47506:SF7">
    <property type="entry name" value="TRANSCRIPTIONAL REGULATORY PROTEIN"/>
    <property type="match status" value="1"/>
</dbReference>
<dbReference type="PRINTS" id="PR00455">
    <property type="entry name" value="HTHTETR"/>
</dbReference>
<gene>
    <name evidence="6" type="ORF">ON753_02200</name>
</gene>
<feature type="DNA-binding region" description="H-T-H motif" evidence="4">
    <location>
        <begin position="32"/>
        <end position="51"/>
    </location>
</feature>
<dbReference type="Proteomes" id="UP001300261">
    <property type="component" value="Unassembled WGS sequence"/>
</dbReference>
<evidence type="ECO:0000256" key="2">
    <source>
        <dbReference type="ARBA" id="ARBA00023125"/>
    </source>
</evidence>
<dbReference type="Gene3D" id="1.10.10.60">
    <property type="entry name" value="Homeodomain-like"/>
    <property type="match status" value="1"/>
</dbReference>
<keyword evidence="1" id="KW-0805">Transcription regulation</keyword>
<feature type="domain" description="HTH tetR-type" evidence="5">
    <location>
        <begin position="9"/>
        <end position="69"/>
    </location>
</feature>
<keyword evidence="7" id="KW-1185">Reference proteome</keyword>
<evidence type="ECO:0000256" key="3">
    <source>
        <dbReference type="ARBA" id="ARBA00023163"/>
    </source>
</evidence>
<dbReference type="Gene3D" id="1.10.357.10">
    <property type="entry name" value="Tetracycline Repressor, domain 2"/>
    <property type="match status" value="1"/>
</dbReference>
<dbReference type="PROSITE" id="PS01081">
    <property type="entry name" value="HTH_TETR_1"/>
    <property type="match status" value="1"/>
</dbReference>
<dbReference type="InterPro" id="IPR001647">
    <property type="entry name" value="HTH_TetR"/>
</dbReference>